<keyword evidence="8" id="KW-1185">Reference proteome</keyword>
<evidence type="ECO:0000256" key="1">
    <source>
        <dbReference type="ARBA" id="ARBA00022490"/>
    </source>
</evidence>
<keyword evidence="2 5" id="KW-0489">Methyltransferase</keyword>
<sequence length="222" mass="25615">MEERTESTLTKKETWDSTFDHEILNFEDTGDEGEVWFGEDVQQKAIDYIQDNFSAKDMHVLDVGTGNAAFLIACREELDLENLTGIDYSEKSIELSQKILNAKFGDDNIITVKQGDAFEYLEEEKEKYTIVHDKGTFDVIYMMSEDNNHDYVKAIHFRMKPEENSRLIITSCNCTGSELDGIFLKEDYFEKVEEIKGYRTMKFGGVIGQNVSTCVYKPLRKE</sequence>
<dbReference type="CDD" id="cd02440">
    <property type="entry name" value="AdoMet_MTases"/>
    <property type="match status" value="1"/>
</dbReference>
<keyword evidence="1 5" id="KW-0963">Cytoplasm</keyword>
<dbReference type="PANTHER" id="PTHR12843">
    <property type="entry name" value="PROTEIN-LYSINE N-METHYLTRANSFERASE METTL10"/>
    <property type="match status" value="1"/>
</dbReference>
<evidence type="ECO:0000256" key="4">
    <source>
        <dbReference type="ARBA" id="ARBA00022691"/>
    </source>
</evidence>
<evidence type="ECO:0000259" key="6">
    <source>
        <dbReference type="Pfam" id="PF13847"/>
    </source>
</evidence>
<evidence type="ECO:0000256" key="3">
    <source>
        <dbReference type="ARBA" id="ARBA00022679"/>
    </source>
</evidence>
<accession>A0AAD2D308</accession>
<dbReference type="PANTHER" id="PTHR12843:SF5">
    <property type="entry name" value="EEF1A LYSINE METHYLTRANSFERASE 2"/>
    <property type="match status" value="1"/>
</dbReference>
<dbReference type="InterPro" id="IPR029063">
    <property type="entry name" value="SAM-dependent_MTases_sf"/>
</dbReference>
<evidence type="ECO:0000313" key="8">
    <source>
        <dbReference type="Proteomes" id="UP001295684"/>
    </source>
</evidence>
<organism evidence="7 8">
    <name type="scientific">Euplotes crassus</name>
    <dbReference type="NCBI Taxonomy" id="5936"/>
    <lineage>
        <taxon>Eukaryota</taxon>
        <taxon>Sar</taxon>
        <taxon>Alveolata</taxon>
        <taxon>Ciliophora</taxon>
        <taxon>Intramacronucleata</taxon>
        <taxon>Spirotrichea</taxon>
        <taxon>Hypotrichia</taxon>
        <taxon>Euplotida</taxon>
        <taxon>Euplotidae</taxon>
        <taxon>Moneuplotes</taxon>
    </lineage>
</organism>
<reference evidence="7" key="1">
    <citation type="submission" date="2023-07" db="EMBL/GenBank/DDBJ databases">
        <authorList>
            <consortium name="AG Swart"/>
            <person name="Singh M."/>
            <person name="Singh A."/>
            <person name="Seah K."/>
            <person name="Emmerich C."/>
        </authorList>
    </citation>
    <scope>NUCLEOTIDE SEQUENCE</scope>
    <source>
        <strain evidence="7">DP1</strain>
    </source>
</reference>
<evidence type="ECO:0000313" key="7">
    <source>
        <dbReference type="EMBL" id="CAI2378187.1"/>
    </source>
</evidence>
<dbReference type="GO" id="GO:0005737">
    <property type="term" value="C:cytoplasm"/>
    <property type="evidence" value="ECO:0007669"/>
    <property type="project" value="UniProtKB-SubCell"/>
</dbReference>
<dbReference type="InterPro" id="IPR025714">
    <property type="entry name" value="Methyltranfer_dom"/>
</dbReference>
<dbReference type="EC" id="2.1.1.-" evidence="5"/>
<dbReference type="InterPro" id="IPR026635">
    <property type="entry name" value="Efm4/METTL10"/>
</dbReference>
<proteinExistence type="inferred from homology"/>
<comment type="similarity">
    <text evidence="5">Belongs to the class I-like SAM-binding methyltransferase superfamily. EFM4 family.</text>
</comment>
<evidence type="ECO:0000256" key="2">
    <source>
        <dbReference type="ARBA" id="ARBA00022603"/>
    </source>
</evidence>
<keyword evidence="4 5" id="KW-0949">S-adenosyl-L-methionine</keyword>
<dbReference type="HAMAP" id="MF_03188">
    <property type="entry name" value="Methyltr_EFM4"/>
    <property type="match status" value="1"/>
</dbReference>
<protein>
    <recommendedName>
        <fullName evidence="5">Protein-lysine N-methyltransferase ECRASSUSDP1_LOCUS19582</fullName>
        <ecNumber evidence="5">2.1.1.-</ecNumber>
    </recommendedName>
</protein>
<keyword evidence="3 5" id="KW-0808">Transferase</keyword>
<feature type="domain" description="Methyltransferase" evidence="6">
    <location>
        <begin position="56"/>
        <end position="180"/>
    </location>
</feature>
<evidence type="ECO:0000256" key="5">
    <source>
        <dbReference type="HAMAP-Rule" id="MF_03188"/>
    </source>
</evidence>
<comment type="function">
    <text evidence="5">S-adenosyl-L-methionine-dependent protein-lysine N-methyltransferase that methylates elongation factor 1-alpha.</text>
</comment>
<dbReference type="EMBL" id="CAMPGE010019886">
    <property type="protein sequence ID" value="CAI2378187.1"/>
    <property type="molecule type" value="Genomic_DNA"/>
</dbReference>
<dbReference type="SUPFAM" id="SSF53335">
    <property type="entry name" value="S-adenosyl-L-methionine-dependent methyltransferases"/>
    <property type="match status" value="1"/>
</dbReference>
<dbReference type="Proteomes" id="UP001295684">
    <property type="component" value="Unassembled WGS sequence"/>
</dbReference>
<dbReference type="GO" id="GO:0016279">
    <property type="term" value="F:protein-lysine N-methyltransferase activity"/>
    <property type="evidence" value="ECO:0007669"/>
    <property type="project" value="UniProtKB-UniRule"/>
</dbReference>
<dbReference type="GO" id="GO:0032259">
    <property type="term" value="P:methylation"/>
    <property type="evidence" value="ECO:0007669"/>
    <property type="project" value="UniProtKB-KW"/>
</dbReference>
<dbReference type="AlphaFoldDB" id="A0AAD2D308"/>
<comment type="caution">
    <text evidence="7">The sequence shown here is derived from an EMBL/GenBank/DDBJ whole genome shotgun (WGS) entry which is preliminary data.</text>
</comment>
<dbReference type="Gene3D" id="3.40.50.150">
    <property type="entry name" value="Vaccinia Virus protein VP39"/>
    <property type="match status" value="1"/>
</dbReference>
<comment type="subcellular location">
    <subcellularLocation>
        <location evidence="5">Cytoplasm</location>
    </subcellularLocation>
</comment>
<gene>
    <name evidence="7" type="ORF">ECRASSUSDP1_LOCUS19582</name>
</gene>
<dbReference type="Pfam" id="PF13847">
    <property type="entry name" value="Methyltransf_31"/>
    <property type="match status" value="1"/>
</dbReference>
<name>A0AAD2D308_EUPCR</name>